<keyword evidence="1" id="KW-0808">Transferase</keyword>
<dbReference type="AlphaFoldDB" id="A0A443YYE0"/>
<protein>
    <submittedName>
        <fullName evidence="1">Class I SAM-dependent methyltransferase</fullName>
    </submittedName>
</protein>
<dbReference type="InterPro" id="IPR029063">
    <property type="entry name" value="SAM-dependent_MTases_sf"/>
</dbReference>
<proteinExistence type="predicted"/>
<sequence length="220" mass="25723">MPACPLCNNLRTTLFYQQQRGLLSGREYYHCEQCQLVHVPQRFQLDSETEKSVYDLHENNPNDPQYRQFLARIFEPMIERLDAGACGLDFGSGPGPTLSSMFAEAGMPCTTYDIYYDNRLERLQHCYDYVVCTEVIEHVAAPLEVFNTLIRCLKPGGYLGIMTQRWLDAERFKGWTYRNDPTHIGFFHERTFRYLAIKFALELTIYPRDVVIFRKPHDQG</sequence>
<gene>
    <name evidence="1" type="ORF">EGC76_09495</name>
</gene>
<keyword evidence="2" id="KW-1185">Reference proteome</keyword>
<dbReference type="EMBL" id="RSFE01000007">
    <property type="protein sequence ID" value="RWU09141.1"/>
    <property type="molecule type" value="Genomic_DNA"/>
</dbReference>
<keyword evidence="1" id="KW-0489">Methyltransferase</keyword>
<evidence type="ECO:0000313" key="2">
    <source>
        <dbReference type="Proteomes" id="UP000288789"/>
    </source>
</evidence>
<dbReference type="SUPFAM" id="SSF53335">
    <property type="entry name" value="S-adenosyl-L-methionine-dependent methyltransferases"/>
    <property type="match status" value="1"/>
</dbReference>
<dbReference type="GO" id="GO:0008168">
    <property type="term" value="F:methyltransferase activity"/>
    <property type="evidence" value="ECO:0007669"/>
    <property type="project" value="UniProtKB-KW"/>
</dbReference>
<comment type="caution">
    <text evidence="1">The sequence shown here is derived from an EMBL/GenBank/DDBJ whole genome shotgun (WGS) entry which is preliminary data.</text>
</comment>
<organism evidence="1 2">
    <name type="scientific">Pseudidiomarina gelatinasegens</name>
    <dbReference type="NCBI Taxonomy" id="2487740"/>
    <lineage>
        <taxon>Bacteria</taxon>
        <taxon>Pseudomonadati</taxon>
        <taxon>Pseudomonadota</taxon>
        <taxon>Gammaproteobacteria</taxon>
        <taxon>Alteromonadales</taxon>
        <taxon>Idiomarinaceae</taxon>
        <taxon>Pseudidiomarina</taxon>
    </lineage>
</organism>
<name>A0A443YYE0_9GAMM</name>
<dbReference type="Gene3D" id="3.40.50.150">
    <property type="entry name" value="Vaccinia Virus protein VP39"/>
    <property type="match status" value="1"/>
</dbReference>
<dbReference type="RefSeq" id="WP_128352759.1">
    <property type="nucleotide sequence ID" value="NZ_RSFE01000007.1"/>
</dbReference>
<reference evidence="1 2" key="1">
    <citation type="submission" date="2018-12" db="EMBL/GenBank/DDBJ databases">
        <authorList>
            <person name="Li A."/>
            <person name="Zhang M."/>
            <person name="Zhu H."/>
        </authorList>
    </citation>
    <scope>NUCLEOTIDE SEQUENCE [LARGE SCALE GENOMIC DNA]</scope>
    <source>
        <strain evidence="1 2">R04H25</strain>
    </source>
</reference>
<dbReference type="Proteomes" id="UP000288789">
    <property type="component" value="Unassembled WGS sequence"/>
</dbReference>
<dbReference type="OrthoDB" id="9791944at2"/>
<dbReference type="GO" id="GO:0032259">
    <property type="term" value="P:methylation"/>
    <property type="evidence" value="ECO:0007669"/>
    <property type="project" value="UniProtKB-KW"/>
</dbReference>
<accession>A0A443YYE0</accession>
<evidence type="ECO:0000313" key="1">
    <source>
        <dbReference type="EMBL" id="RWU09141.1"/>
    </source>
</evidence>
<dbReference type="Pfam" id="PF13489">
    <property type="entry name" value="Methyltransf_23"/>
    <property type="match status" value="1"/>
</dbReference>